<reference evidence="8" key="1">
    <citation type="journal article" date="2019" name="Int. J. Syst. Evol. Microbiol.">
        <title>The Global Catalogue of Microorganisms (GCM) 10K type strain sequencing project: providing services to taxonomists for standard genome sequencing and annotation.</title>
        <authorList>
            <consortium name="The Broad Institute Genomics Platform"/>
            <consortium name="The Broad Institute Genome Sequencing Center for Infectious Disease"/>
            <person name="Wu L."/>
            <person name="Ma J."/>
        </authorList>
    </citation>
    <scope>NUCLEOTIDE SEQUENCE [LARGE SCALE GENOMIC DNA]</scope>
    <source>
        <strain evidence="8">JCM 14309</strain>
    </source>
</reference>
<evidence type="ECO:0000256" key="4">
    <source>
        <dbReference type="ARBA" id="ARBA00022801"/>
    </source>
</evidence>
<keyword evidence="8" id="KW-1185">Reference proteome</keyword>
<dbReference type="Pfam" id="PF03852">
    <property type="entry name" value="Vsr"/>
    <property type="match status" value="1"/>
</dbReference>
<organism evidence="7 8">
    <name type="scientific">Nesterenkonia aethiopica</name>
    <dbReference type="NCBI Taxonomy" id="269144"/>
    <lineage>
        <taxon>Bacteria</taxon>
        <taxon>Bacillati</taxon>
        <taxon>Actinomycetota</taxon>
        <taxon>Actinomycetes</taxon>
        <taxon>Micrococcales</taxon>
        <taxon>Micrococcaceae</taxon>
        <taxon>Nesterenkonia</taxon>
    </lineage>
</organism>
<proteinExistence type="inferred from homology"/>
<dbReference type="EMBL" id="BAAAVT010000008">
    <property type="protein sequence ID" value="GAA3063530.1"/>
    <property type="molecule type" value="Genomic_DNA"/>
</dbReference>
<keyword evidence="1" id="KW-0540">Nuclease</keyword>
<dbReference type="GO" id="GO:0004519">
    <property type="term" value="F:endonuclease activity"/>
    <property type="evidence" value="ECO:0007669"/>
    <property type="project" value="UniProtKB-KW"/>
</dbReference>
<gene>
    <name evidence="7" type="ORF">GCM10010529_15930</name>
</gene>
<evidence type="ECO:0000256" key="2">
    <source>
        <dbReference type="ARBA" id="ARBA00022759"/>
    </source>
</evidence>
<comment type="similarity">
    <text evidence="6">Belongs to the Vsr family.</text>
</comment>
<accession>A0ABP6LVU6</accession>
<evidence type="ECO:0000313" key="8">
    <source>
        <dbReference type="Proteomes" id="UP001500236"/>
    </source>
</evidence>
<dbReference type="InterPro" id="IPR004603">
    <property type="entry name" value="DNA_mismatch_endonuc_vsr"/>
</dbReference>
<keyword evidence="5" id="KW-0234">DNA repair</keyword>
<dbReference type="CDD" id="cd00221">
    <property type="entry name" value="Vsr"/>
    <property type="match status" value="1"/>
</dbReference>
<evidence type="ECO:0000256" key="1">
    <source>
        <dbReference type="ARBA" id="ARBA00022722"/>
    </source>
</evidence>
<name>A0ABP6LVU6_9MICC</name>
<evidence type="ECO:0000256" key="5">
    <source>
        <dbReference type="ARBA" id="ARBA00023204"/>
    </source>
</evidence>
<dbReference type="Gene3D" id="3.40.960.10">
    <property type="entry name" value="VSR Endonuclease"/>
    <property type="match status" value="1"/>
</dbReference>
<sequence length="128" mass="15251">MRANRGRDTTPELQVRKALHAAGWRYRINYRPLERDRRRSVDIAFTKLRAVVLIDGCYWHGCPEHFIMPKSNRGYWSAKIARNRERDAETTRLLRSEGWLVLRYWEHQPAVEVVADIIRNLEARRGHT</sequence>
<evidence type="ECO:0000313" key="7">
    <source>
        <dbReference type="EMBL" id="GAA3063530.1"/>
    </source>
</evidence>
<comment type="caution">
    <text evidence="7">The sequence shown here is derived from an EMBL/GenBank/DDBJ whole genome shotgun (WGS) entry which is preliminary data.</text>
</comment>
<dbReference type="Proteomes" id="UP001500236">
    <property type="component" value="Unassembled WGS sequence"/>
</dbReference>
<dbReference type="SUPFAM" id="SSF52980">
    <property type="entry name" value="Restriction endonuclease-like"/>
    <property type="match status" value="1"/>
</dbReference>
<keyword evidence="2 7" id="KW-0255">Endonuclease</keyword>
<protein>
    <submittedName>
        <fullName evidence="7">Very short patch repair endonuclease</fullName>
    </submittedName>
</protein>
<dbReference type="InterPro" id="IPR011335">
    <property type="entry name" value="Restrct_endonuc-II-like"/>
</dbReference>
<dbReference type="NCBIfam" id="TIGR00632">
    <property type="entry name" value="vsr"/>
    <property type="match status" value="1"/>
</dbReference>
<evidence type="ECO:0000256" key="6">
    <source>
        <dbReference type="ARBA" id="ARBA00029466"/>
    </source>
</evidence>
<evidence type="ECO:0000256" key="3">
    <source>
        <dbReference type="ARBA" id="ARBA00022763"/>
    </source>
</evidence>
<keyword evidence="4" id="KW-0378">Hydrolase</keyword>
<keyword evidence="3" id="KW-0227">DNA damage</keyword>